<protein>
    <submittedName>
        <fullName evidence="3">Uncharacterized protein</fullName>
    </submittedName>
</protein>
<dbReference type="Proteomes" id="UP001217089">
    <property type="component" value="Unassembled WGS sequence"/>
</dbReference>
<gene>
    <name evidence="3" type="ORF">KUTeg_018207</name>
</gene>
<feature type="region of interest" description="Disordered" evidence="1">
    <location>
        <begin position="34"/>
        <end position="66"/>
    </location>
</feature>
<dbReference type="EMBL" id="JARBDR010000903">
    <property type="protein sequence ID" value="KAJ8304624.1"/>
    <property type="molecule type" value="Genomic_DNA"/>
</dbReference>
<keyword evidence="4" id="KW-1185">Reference proteome</keyword>
<evidence type="ECO:0000313" key="3">
    <source>
        <dbReference type="EMBL" id="KAJ8304624.1"/>
    </source>
</evidence>
<feature type="compositionally biased region" description="Basic and acidic residues" evidence="1">
    <location>
        <begin position="37"/>
        <end position="46"/>
    </location>
</feature>
<evidence type="ECO:0000256" key="2">
    <source>
        <dbReference type="SAM" id="Phobius"/>
    </source>
</evidence>
<organism evidence="3 4">
    <name type="scientific">Tegillarca granosa</name>
    <name type="common">Malaysian cockle</name>
    <name type="synonym">Anadara granosa</name>
    <dbReference type="NCBI Taxonomy" id="220873"/>
    <lineage>
        <taxon>Eukaryota</taxon>
        <taxon>Metazoa</taxon>
        <taxon>Spiralia</taxon>
        <taxon>Lophotrochozoa</taxon>
        <taxon>Mollusca</taxon>
        <taxon>Bivalvia</taxon>
        <taxon>Autobranchia</taxon>
        <taxon>Pteriomorphia</taxon>
        <taxon>Arcoida</taxon>
        <taxon>Arcoidea</taxon>
        <taxon>Arcidae</taxon>
        <taxon>Tegillarca</taxon>
    </lineage>
</organism>
<proteinExistence type="predicted"/>
<dbReference type="Pfam" id="PF12259">
    <property type="entry name" value="Baculo_F"/>
    <property type="match status" value="1"/>
</dbReference>
<keyword evidence="2" id="KW-0472">Membrane</keyword>
<reference evidence="3 4" key="1">
    <citation type="submission" date="2022-12" db="EMBL/GenBank/DDBJ databases">
        <title>Chromosome-level genome of Tegillarca granosa.</title>
        <authorList>
            <person name="Kim J."/>
        </authorList>
    </citation>
    <scope>NUCLEOTIDE SEQUENCE [LARGE SCALE GENOMIC DNA]</scope>
    <source>
        <strain evidence="3">Teg-2019</strain>
        <tissue evidence="3">Adductor muscle</tissue>
    </source>
</reference>
<comment type="caution">
    <text evidence="3">The sequence shown here is derived from an EMBL/GenBank/DDBJ whole genome shotgun (WGS) entry which is preliminary data.</text>
</comment>
<evidence type="ECO:0000313" key="4">
    <source>
        <dbReference type="Proteomes" id="UP001217089"/>
    </source>
</evidence>
<name>A0ABQ9EH45_TEGGR</name>
<accession>A0ABQ9EH45</accession>
<feature type="compositionally biased region" description="Basic and acidic residues" evidence="1">
    <location>
        <begin position="55"/>
        <end position="64"/>
    </location>
</feature>
<feature type="transmembrane region" description="Helical" evidence="2">
    <location>
        <begin position="108"/>
        <end position="129"/>
    </location>
</feature>
<keyword evidence="2" id="KW-1133">Transmembrane helix</keyword>
<dbReference type="InterPro" id="IPR022048">
    <property type="entry name" value="Envelope_fusion-like"/>
</dbReference>
<sequence>MRLLKLFKNYTIILKLLCHKNPFIEIIKTKQKHPKDKIHNVVEERKRSRHKRNQRSSEKHKDAKFSACNPTNHCPPAFHGYHMPPPISRPAQQFHHQPQAQMKTCNGCGSWGVILCYILLSVMVVTASAQDRIVQRLNYGVIFKEISSIQMGQEYWTHTFELELPKQVTMPPFARCHTMKTSKCDILNRLIDQINIFKLQVASKINHSAKIIHDLIPNTHGDLLASTNSRRKRGLFDFIGTISKSLFGTATTEDINNLARHMNVISRNSNKLANAMVHQEKQFHSFMINSDKRFNNIMSSVKDNFKYIQNVTNDFNFALTNFENTIYYMLNETFKQTKFRKHSTMLILEITTGASCVMIPIVELPLCPKNWDIIAPGTINDLRVTGCFLNHLHVYWPDFTVINYRTKQEIPAPELIVLDPFTGRKFFLSAYYFLSKSVDFDQNN</sequence>
<keyword evidence="2" id="KW-0812">Transmembrane</keyword>
<evidence type="ECO:0000256" key="1">
    <source>
        <dbReference type="SAM" id="MobiDB-lite"/>
    </source>
</evidence>